<name>A0ABD2L9T9_9BILA</name>
<sequence>MAKNSFYGRISVHDNLYIKLCPYHLTRKATPTPPWRIDHIQVEVPKASLTVNDIRVEQADPSDANESVWVDDTFQMEPKRIEWTRVKYLKINQTFGGTDDTFYVFVNVPLAKQLNASAWMRINLLNDALEVDNIFGTIVNQIYLYAGKWLSFDVREPDGQKAWRTIVNYTLGTMVQEEHSDTVTPNSGKQFELKFIIALNSAASTKIGVELQINGQHITSDIHGALLTCCPAAEAVQIDDIEYITPESANIEMLTDTDVEMNCIPADKCIFKT</sequence>
<organism evidence="1 2">
    <name type="scientific">Heterodera trifolii</name>
    <dbReference type="NCBI Taxonomy" id="157864"/>
    <lineage>
        <taxon>Eukaryota</taxon>
        <taxon>Metazoa</taxon>
        <taxon>Ecdysozoa</taxon>
        <taxon>Nematoda</taxon>
        <taxon>Chromadorea</taxon>
        <taxon>Rhabditida</taxon>
        <taxon>Tylenchina</taxon>
        <taxon>Tylenchomorpha</taxon>
        <taxon>Tylenchoidea</taxon>
        <taxon>Heteroderidae</taxon>
        <taxon>Heteroderinae</taxon>
        <taxon>Heterodera</taxon>
    </lineage>
</organism>
<gene>
    <name evidence="1" type="ORF">niasHT_015111</name>
</gene>
<dbReference type="EMBL" id="JBICBT010000491">
    <property type="protein sequence ID" value="KAL3111913.1"/>
    <property type="molecule type" value="Genomic_DNA"/>
</dbReference>
<proteinExistence type="predicted"/>
<accession>A0ABD2L9T9</accession>
<dbReference type="AlphaFoldDB" id="A0ABD2L9T9"/>
<comment type="caution">
    <text evidence="1">The sequence shown here is derived from an EMBL/GenBank/DDBJ whole genome shotgun (WGS) entry which is preliminary data.</text>
</comment>
<evidence type="ECO:0000313" key="2">
    <source>
        <dbReference type="Proteomes" id="UP001620626"/>
    </source>
</evidence>
<evidence type="ECO:0000313" key="1">
    <source>
        <dbReference type="EMBL" id="KAL3111913.1"/>
    </source>
</evidence>
<dbReference type="Proteomes" id="UP001620626">
    <property type="component" value="Unassembled WGS sequence"/>
</dbReference>
<reference evidence="1 2" key="1">
    <citation type="submission" date="2024-10" db="EMBL/GenBank/DDBJ databases">
        <authorList>
            <person name="Kim D."/>
        </authorList>
    </citation>
    <scope>NUCLEOTIDE SEQUENCE [LARGE SCALE GENOMIC DNA]</scope>
    <source>
        <strain evidence="1">BH-2024</strain>
    </source>
</reference>
<protein>
    <submittedName>
        <fullName evidence="1">Uncharacterized protein</fullName>
    </submittedName>
</protein>
<keyword evidence="2" id="KW-1185">Reference proteome</keyword>